<dbReference type="InterPro" id="IPR001661">
    <property type="entry name" value="Glyco_hydro_37"/>
</dbReference>
<evidence type="ECO:0000256" key="2">
    <source>
        <dbReference type="ARBA" id="ARBA00023295"/>
    </source>
</evidence>
<organism evidence="3 4">
    <name type="scientific">Salinithrix halophila</name>
    <dbReference type="NCBI Taxonomy" id="1485204"/>
    <lineage>
        <taxon>Bacteria</taxon>
        <taxon>Bacillati</taxon>
        <taxon>Bacillota</taxon>
        <taxon>Bacilli</taxon>
        <taxon>Bacillales</taxon>
        <taxon>Thermoactinomycetaceae</taxon>
        <taxon>Salinithrix</taxon>
    </lineage>
</organism>
<dbReference type="InterPro" id="IPR018232">
    <property type="entry name" value="Glyco_hydro_37_CS"/>
</dbReference>
<dbReference type="InterPro" id="IPR012341">
    <property type="entry name" value="6hp_glycosidase-like_sf"/>
</dbReference>
<evidence type="ECO:0000256" key="1">
    <source>
        <dbReference type="ARBA" id="ARBA00022801"/>
    </source>
</evidence>
<dbReference type="Gene3D" id="1.50.10.10">
    <property type="match status" value="1"/>
</dbReference>
<comment type="caution">
    <text evidence="3">The sequence shown here is derived from an EMBL/GenBank/DDBJ whole genome shotgun (WGS) entry which is preliminary data.</text>
</comment>
<protein>
    <submittedName>
        <fullName evidence="3">Trehalase family glycosidase</fullName>
    </submittedName>
</protein>
<keyword evidence="2 3" id="KW-0326">Glycosidase</keyword>
<dbReference type="Pfam" id="PF01204">
    <property type="entry name" value="Trehalase"/>
    <property type="match status" value="1"/>
</dbReference>
<dbReference type="PROSITE" id="PS00928">
    <property type="entry name" value="TREHALASE_2"/>
    <property type="match status" value="1"/>
</dbReference>
<dbReference type="SUPFAM" id="SSF48208">
    <property type="entry name" value="Six-hairpin glycosidases"/>
    <property type="match status" value="1"/>
</dbReference>
<proteinExistence type="predicted"/>
<dbReference type="InterPro" id="IPR008928">
    <property type="entry name" value="6-hairpin_glycosidase_sf"/>
</dbReference>
<sequence>MNELLPPVRIECPDREVRRTLEYIDRFWRKIVKKSPPYTQGELFYLPYPYVVPGGMFQQLFYWDSYFIILGLKIFQFHRLAKGIVENFFYEMTRFGIIPNSSELAHLSRSQPPFLTSMIRAVWDRDMEWLKKAFEIAKIEYHEVWMNPRTHYHADTGLNKYYDNLPGMLSVKGEAYLHLDEVYIPPRFWQERIEAESGWDYTGRFNRQCGYYLPVDLNALLYKYETDFLHFSKILGHENEGQQWKERALLRKQRIDRYLWNDQEGTYFDYDFVRQRQNRYHSLAAFSPLWSKAASPYQAQRIAQRLPMFLYPGGVVTSTVRSGFQWDYPNGWAPLQWVVAKGLQNYRYEKESRIITERWVRLCTKMFLQHGKLFEKYNVVDFNIQTAGRYPLQEGFGWTNAIYTKFAVEFLGCRIDKKAPID</sequence>
<dbReference type="PANTHER" id="PTHR23403">
    <property type="entry name" value="TREHALASE"/>
    <property type="match status" value="1"/>
</dbReference>
<dbReference type="PANTHER" id="PTHR23403:SF6">
    <property type="entry name" value="CYTOSOLIC NEUTRAL TREHALASE-RELATED"/>
    <property type="match status" value="1"/>
</dbReference>
<gene>
    <name evidence="3" type="ORF">ACFOUO_01660</name>
</gene>
<evidence type="ECO:0000313" key="3">
    <source>
        <dbReference type="EMBL" id="MFC4075513.1"/>
    </source>
</evidence>
<keyword evidence="4" id="KW-1185">Reference proteome</keyword>
<keyword evidence="1" id="KW-0378">Hydrolase</keyword>
<evidence type="ECO:0000313" key="4">
    <source>
        <dbReference type="Proteomes" id="UP001595843"/>
    </source>
</evidence>
<dbReference type="RefSeq" id="WP_380701497.1">
    <property type="nucleotide sequence ID" value="NZ_JBHSAP010000004.1"/>
</dbReference>
<accession>A0ABV8JAY0</accession>
<reference evidence="4" key="1">
    <citation type="journal article" date="2019" name="Int. J. Syst. Evol. Microbiol.">
        <title>The Global Catalogue of Microorganisms (GCM) 10K type strain sequencing project: providing services to taxonomists for standard genome sequencing and annotation.</title>
        <authorList>
            <consortium name="The Broad Institute Genomics Platform"/>
            <consortium name="The Broad Institute Genome Sequencing Center for Infectious Disease"/>
            <person name="Wu L."/>
            <person name="Ma J."/>
        </authorList>
    </citation>
    <scope>NUCLEOTIDE SEQUENCE [LARGE SCALE GENOMIC DNA]</scope>
    <source>
        <strain evidence="4">IBRC-M 10813</strain>
    </source>
</reference>
<name>A0ABV8JAY0_9BACL</name>
<dbReference type="PRINTS" id="PR00744">
    <property type="entry name" value="GLHYDRLASE37"/>
</dbReference>
<dbReference type="Proteomes" id="UP001595843">
    <property type="component" value="Unassembled WGS sequence"/>
</dbReference>
<dbReference type="EMBL" id="JBHSAP010000004">
    <property type="protein sequence ID" value="MFC4075513.1"/>
    <property type="molecule type" value="Genomic_DNA"/>
</dbReference>
<dbReference type="GO" id="GO:0016798">
    <property type="term" value="F:hydrolase activity, acting on glycosyl bonds"/>
    <property type="evidence" value="ECO:0007669"/>
    <property type="project" value="UniProtKB-KW"/>
</dbReference>